<dbReference type="PIRSF" id="PIRSF000779">
    <property type="entry name" value="RNA_pol_Rpb8"/>
    <property type="match status" value="1"/>
</dbReference>
<dbReference type="GeneID" id="14869001"/>
<sequence length="164" mass="19002">MSNILFEDNFEVKDIDPDGKKFDRVSRYVCQSESYEMDLHLDLATHIYQLGHEKFKLVLASSLSLDGSLEQVAFDSNKPSLADKYDYVMYGKIFKYQKEVSSKVSIFASFGGLLMLLQGDPRYLPGLELDSRLNQTTSTTIDRLYKYTKNTTQQTNKYQEYKQK</sequence>
<dbReference type="EMBL" id="GL883021">
    <property type="protein sequence ID" value="EGG17763.1"/>
    <property type="molecule type" value="Genomic_DNA"/>
</dbReference>
<dbReference type="GO" id="GO:0005665">
    <property type="term" value="C:RNA polymerase II, core complex"/>
    <property type="evidence" value="ECO:0007669"/>
    <property type="project" value="TreeGrafter"/>
</dbReference>
<organism evidence="4 5">
    <name type="scientific">Cavenderia fasciculata</name>
    <name type="common">Slime mold</name>
    <name type="synonym">Dictyostelium fasciculatum</name>
    <dbReference type="NCBI Taxonomy" id="261658"/>
    <lineage>
        <taxon>Eukaryota</taxon>
        <taxon>Amoebozoa</taxon>
        <taxon>Evosea</taxon>
        <taxon>Eumycetozoa</taxon>
        <taxon>Dictyostelia</taxon>
        <taxon>Acytosteliales</taxon>
        <taxon>Cavenderiaceae</taxon>
        <taxon>Cavenderia</taxon>
    </lineage>
</organism>
<dbReference type="GO" id="GO:0005666">
    <property type="term" value="C:RNA polymerase III complex"/>
    <property type="evidence" value="ECO:0007669"/>
    <property type="project" value="TreeGrafter"/>
</dbReference>
<dbReference type="OMA" id="KEDDKGW"/>
<gene>
    <name evidence="4" type="primary">rpb8</name>
    <name evidence="4" type="ORF">DFA_08762</name>
</gene>
<protein>
    <submittedName>
        <fullName evidence="4">RNA polymerase II core subunit</fullName>
    </submittedName>
</protein>
<dbReference type="Gene3D" id="2.40.50.140">
    <property type="entry name" value="Nucleic acid-binding proteins"/>
    <property type="match status" value="1"/>
</dbReference>
<accession>F4Q461</accession>
<dbReference type="SMART" id="SM00658">
    <property type="entry name" value="RPOL8c"/>
    <property type="match status" value="1"/>
</dbReference>
<dbReference type="SUPFAM" id="SSF50249">
    <property type="entry name" value="Nucleic acid-binding proteins"/>
    <property type="match status" value="1"/>
</dbReference>
<evidence type="ECO:0000313" key="5">
    <source>
        <dbReference type="Proteomes" id="UP000007797"/>
    </source>
</evidence>
<dbReference type="AlphaFoldDB" id="F4Q461"/>
<dbReference type="InterPro" id="IPR005570">
    <property type="entry name" value="RPABC3"/>
</dbReference>
<evidence type="ECO:0000313" key="4">
    <source>
        <dbReference type="EMBL" id="EGG17763.1"/>
    </source>
</evidence>
<dbReference type="GO" id="GO:0006351">
    <property type="term" value="P:DNA-templated transcription"/>
    <property type="evidence" value="ECO:0007669"/>
    <property type="project" value="InterPro"/>
</dbReference>
<dbReference type="InterPro" id="IPR012340">
    <property type="entry name" value="NA-bd_OB-fold"/>
</dbReference>
<dbReference type="OrthoDB" id="20018at2759"/>
<dbReference type="GO" id="GO:0005736">
    <property type="term" value="C:RNA polymerase I complex"/>
    <property type="evidence" value="ECO:0007669"/>
    <property type="project" value="TreeGrafter"/>
</dbReference>
<dbReference type="Proteomes" id="UP000007797">
    <property type="component" value="Unassembled WGS sequence"/>
</dbReference>
<name>F4Q461_CACFS</name>
<comment type="subcellular location">
    <subcellularLocation>
        <location evidence="1">Nucleus</location>
    </subcellularLocation>
</comment>
<dbReference type="Pfam" id="PF03870">
    <property type="entry name" value="RNA_pol_Rpb8"/>
    <property type="match status" value="1"/>
</dbReference>
<evidence type="ECO:0000256" key="3">
    <source>
        <dbReference type="ARBA" id="ARBA00023242"/>
    </source>
</evidence>
<reference evidence="5" key="1">
    <citation type="journal article" date="2011" name="Genome Res.">
        <title>Phylogeny-wide analysis of social amoeba genomes highlights ancient origins for complex intercellular communication.</title>
        <authorList>
            <person name="Heidel A.J."/>
            <person name="Lawal H.M."/>
            <person name="Felder M."/>
            <person name="Schilde C."/>
            <person name="Helps N.R."/>
            <person name="Tunggal B."/>
            <person name="Rivero F."/>
            <person name="John U."/>
            <person name="Schleicher M."/>
            <person name="Eichinger L."/>
            <person name="Platzer M."/>
            <person name="Noegel A.A."/>
            <person name="Schaap P."/>
            <person name="Gloeckner G."/>
        </authorList>
    </citation>
    <scope>NUCLEOTIDE SEQUENCE [LARGE SCALE GENOMIC DNA]</scope>
    <source>
        <strain evidence="5">SH3</strain>
    </source>
</reference>
<dbReference type="GO" id="GO:0003899">
    <property type="term" value="F:DNA-directed RNA polymerase activity"/>
    <property type="evidence" value="ECO:0007669"/>
    <property type="project" value="InterPro"/>
</dbReference>
<comment type="similarity">
    <text evidence="2">Belongs to the eukaryotic RPB8 RNA polymerase subunit family.</text>
</comment>
<evidence type="ECO:0000256" key="2">
    <source>
        <dbReference type="ARBA" id="ARBA00008912"/>
    </source>
</evidence>
<dbReference type="PANTHER" id="PTHR10917:SF0">
    <property type="entry name" value="DNA-DIRECTED RNA POLYMERASES I, II, AND III SUBUNIT RPABC3"/>
    <property type="match status" value="1"/>
</dbReference>
<keyword evidence="5" id="KW-1185">Reference proteome</keyword>
<dbReference type="RefSeq" id="XP_004356247.1">
    <property type="nucleotide sequence ID" value="XM_004356194.1"/>
</dbReference>
<proteinExistence type="inferred from homology"/>
<dbReference type="PANTHER" id="PTHR10917">
    <property type="entry name" value="DNA-DIRECTED RNA POLYMERASES I, II, AND III SUBUNIT RPABC3"/>
    <property type="match status" value="1"/>
</dbReference>
<evidence type="ECO:0000256" key="1">
    <source>
        <dbReference type="ARBA" id="ARBA00004123"/>
    </source>
</evidence>
<dbReference type="KEGG" id="dfa:DFA_08762"/>
<keyword evidence="3" id="KW-0539">Nucleus</keyword>
<dbReference type="STRING" id="1054147.F4Q461"/>